<evidence type="ECO:0000313" key="1">
    <source>
        <dbReference type="EMBL" id="GJN08473.1"/>
    </source>
</evidence>
<name>A0AAV5DBU0_ELECO</name>
<keyword evidence="2" id="KW-1185">Reference proteome</keyword>
<evidence type="ECO:0000313" key="2">
    <source>
        <dbReference type="Proteomes" id="UP001054889"/>
    </source>
</evidence>
<sequence>MSSPLNATTGLLLPQRPNLATARCDRWSPTSAPESRRHLTLPPAHSTPAPCAAAAPVVCHGPPHAPLPLLSYATVRLCVAALPLCPVFASVLCESGRGKGDASEWLWLLWS</sequence>
<comment type="caution">
    <text evidence="1">The sequence shown here is derived from an EMBL/GenBank/DDBJ whole genome shotgun (WGS) entry which is preliminary data.</text>
</comment>
<dbReference type="AlphaFoldDB" id="A0AAV5DBU0"/>
<reference evidence="1" key="1">
    <citation type="journal article" date="2018" name="DNA Res.">
        <title>Multiple hybrid de novo genome assembly of finger millet, an orphan allotetraploid crop.</title>
        <authorList>
            <person name="Hatakeyama M."/>
            <person name="Aluri S."/>
            <person name="Balachadran M.T."/>
            <person name="Sivarajan S.R."/>
            <person name="Patrignani A."/>
            <person name="Gruter S."/>
            <person name="Poveda L."/>
            <person name="Shimizu-Inatsugi R."/>
            <person name="Baeten J."/>
            <person name="Francoijs K.J."/>
            <person name="Nataraja K.N."/>
            <person name="Reddy Y.A.N."/>
            <person name="Phadnis S."/>
            <person name="Ravikumar R.L."/>
            <person name="Schlapbach R."/>
            <person name="Sreeman S.M."/>
            <person name="Shimizu K.K."/>
        </authorList>
    </citation>
    <scope>NUCLEOTIDE SEQUENCE</scope>
</reference>
<reference evidence="1" key="2">
    <citation type="submission" date="2021-12" db="EMBL/GenBank/DDBJ databases">
        <title>Resequencing data analysis of finger millet.</title>
        <authorList>
            <person name="Hatakeyama M."/>
            <person name="Aluri S."/>
            <person name="Balachadran M.T."/>
            <person name="Sivarajan S.R."/>
            <person name="Poveda L."/>
            <person name="Shimizu-Inatsugi R."/>
            <person name="Schlapbach R."/>
            <person name="Sreeman S.M."/>
            <person name="Shimizu K.K."/>
        </authorList>
    </citation>
    <scope>NUCLEOTIDE SEQUENCE</scope>
</reference>
<dbReference type="EMBL" id="BQKI01000015">
    <property type="protein sequence ID" value="GJN08473.1"/>
    <property type="molecule type" value="Genomic_DNA"/>
</dbReference>
<proteinExistence type="predicted"/>
<accession>A0AAV5DBU0</accession>
<protein>
    <submittedName>
        <fullName evidence="1">Uncharacterized protein</fullName>
    </submittedName>
</protein>
<gene>
    <name evidence="1" type="primary">ga26396</name>
    <name evidence="1" type="ORF">PR202_ga26396</name>
</gene>
<organism evidence="1 2">
    <name type="scientific">Eleusine coracana subsp. coracana</name>
    <dbReference type="NCBI Taxonomy" id="191504"/>
    <lineage>
        <taxon>Eukaryota</taxon>
        <taxon>Viridiplantae</taxon>
        <taxon>Streptophyta</taxon>
        <taxon>Embryophyta</taxon>
        <taxon>Tracheophyta</taxon>
        <taxon>Spermatophyta</taxon>
        <taxon>Magnoliopsida</taxon>
        <taxon>Liliopsida</taxon>
        <taxon>Poales</taxon>
        <taxon>Poaceae</taxon>
        <taxon>PACMAD clade</taxon>
        <taxon>Chloridoideae</taxon>
        <taxon>Cynodonteae</taxon>
        <taxon>Eleusininae</taxon>
        <taxon>Eleusine</taxon>
    </lineage>
</organism>
<dbReference type="Proteomes" id="UP001054889">
    <property type="component" value="Unassembled WGS sequence"/>
</dbReference>